<dbReference type="EMBL" id="CP097635">
    <property type="protein sequence ID" value="URI07056.1"/>
    <property type="molecule type" value="Genomic_DNA"/>
</dbReference>
<organism evidence="2 3">
    <name type="scientific">Aquincola tertiaricarbonis</name>
    <dbReference type="NCBI Taxonomy" id="391953"/>
    <lineage>
        <taxon>Bacteria</taxon>
        <taxon>Pseudomonadati</taxon>
        <taxon>Pseudomonadota</taxon>
        <taxon>Betaproteobacteria</taxon>
        <taxon>Burkholderiales</taxon>
        <taxon>Sphaerotilaceae</taxon>
        <taxon>Aquincola</taxon>
    </lineage>
</organism>
<dbReference type="PANTHER" id="PTHR38743">
    <property type="entry name" value="SIMILAR TO GLYOXYLASE I FAMILY PROTEIN"/>
    <property type="match status" value="1"/>
</dbReference>
<feature type="domain" description="Immunity protein Imm33" evidence="1">
    <location>
        <begin position="6"/>
        <end position="88"/>
    </location>
</feature>
<name>A0ABY4S7J5_AQUTE</name>
<gene>
    <name evidence="2" type="ORF">MW290_00045</name>
</gene>
<proteinExistence type="predicted"/>
<evidence type="ECO:0000259" key="1">
    <source>
        <dbReference type="Pfam" id="PF09951"/>
    </source>
</evidence>
<reference evidence="2" key="1">
    <citation type="submission" date="2022-05" db="EMBL/GenBank/DDBJ databases">
        <title>An RpoN-dependent PEP-CTERM gene is involved in floc formation of an Aquincola tertiaricarbonis strain.</title>
        <authorList>
            <person name="Qiu D."/>
            <person name="Xia M."/>
        </authorList>
    </citation>
    <scope>NUCLEOTIDE SEQUENCE</scope>
    <source>
        <strain evidence="2">RN12</strain>
    </source>
</reference>
<dbReference type="PANTHER" id="PTHR38743:SF2">
    <property type="entry name" value="DUF2185 DOMAIN-CONTAINING PROTEIN"/>
    <property type="match status" value="1"/>
</dbReference>
<dbReference type="RefSeq" id="WP_250195321.1">
    <property type="nucleotide sequence ID" value="NZ_CP097635.1"/>
</dbReference>
<keyword evidence="3" id="KW-1185">Reference proteome</keyword>
<protein>
    <submittedName>
        <fullName evidence="2">DUF2185 domain-containing protein</fullName>
    </submittedName>
</protein>
<dbReference type="InterPro" id="IPR018689">
    <property type="entry name" value="Imm33_dom"/>
</dbReference>
<sequence length="95" mass="10542">MSSLTCVATEVITTHQKSVGYAYREKPVSDTDSGWRFLSGSETEQYMDRPSHYVTCLLADFIKDHPDVEPLLASPVGAAFARRKAGEAFQALEEE</sequence>
<evidence type="ECO:0000313" key="3">
    <source>
        <dbReference type="Proteomes" id="UP001056201"/>
    </source>
</evidence>
<evidence type="ECO:0000313" key="2">
    <source>
        <dbReference type="EMBL" id="URI07056.1"/>
    </source>
</evidence>
<dbReference type="Pfam" id="PF09951">
    <property type="entry name" value="Imm33"/>
    <property type="match status" value="1"/>
</dbReference>
<accession>A0ABY4S7J5</accession>
<dbReference type="Proteomes" id="UP001056201">
    <property type="component" value="Chromosome 1"/>
</dbReference>